<protein>
    <submittedName>
        <fullName evidence="1">Uncharacterized protein</fullName>
    </submittedName>
</protein>
<name>A0A974NEH4_9GAMM</name>
<reference evidence="1 2" key="1">
    <citation type="submission" date="2021-01" db="EMBL/GenBank/DDBJ databases">
        <title>Entomomonas sp. F2A isolated from a house cricket (Acheta domesticus).</title>
        <authorList>
            <person name="Spergser J."/>
            <person name="Busse H.-J."/>
        </authorList>
    </citation>
    <scope>NUCLEOTIDE SEQUENCE [LARGE SCALE GENOMIC DNA]</scope>
    <source>
        <strain evidence="1 2">F2A</strain>
    </source>
</reference>
<dbReference type="EMBL" id="CP067393">
    <property type="protein sequence ID" value="QQP85198.1"/>
    <property type="molecule type" value="Genomic_DNA"/>
</dbReference>
<accession>A0A974NEH4</accession>
<evidence type="ECO:0000313" key="2">
    <source>
        <dbReference type="Proteomes" id="UP000595278"/>
    </source>
</evidence>
<sequence>MNDNFLVVLMLSILLILLVFFSYKIFAFSKDISINSSEQRNGLDKIDYLEDFAYLLNKQPLTIEDFQKEELFLLRYLNKNNSLKHLSDCYERIEMYIDFKLDNIVKLEEEKLLCFCKEKYSEIQQNVKKEFEKRQSELLAHNIGKYFLLHTEENMEIEARDMTSKCLVVQLLKLKSKNYRRELRR</sequence>
<dbReference type="KEGG" id="eaz:JHT90_12530"/>
<evidence type="ECO:0000313" key="1">
    <source>
        <dbReference type="EMBL" id="QQP85198.1"/>
    </source>
</evidence>
<dbReference type="AlphaFoldDB" id="A0A974NEH4"/>
<organism evidence="1 2">
    <name type="scientific">Entomomonas asaccharolytica</name>
    <dbReference type="NCBI Taxonomy" id="2785331"/>
    <lineage>
        <taxon>Bacteria</taxon>
        <taxon>Pseudomonadati</taxon>
        <taxon>Pseudomonadota</taxon>
        <taxon>Gammaproteobacteria</taxon>
        <taxon>Pseudomonadales</taxon>
        <taxon>Pseudomonadaceae</taxon>
        <taxon>Entomomonas</taxon>
    </lineage>
</organism>
<proteinExistence type="predicted"/>
<dbReference type="RefSeq" id="WP_201091510.1">
    <property type="nucleotide sequence ID" value="NZ_CP067393.1"/>
</dbReference>
<keyword evidence="2" id="KW-1185">Reference proteome</keyword>
<gene>
    <name evidence="1" type="ORF">JHT90_12530</name>
</gene>
<dbReference type="Proteomes" id="UP000595278">
    <property type="component" value="Chromosome"/>
</dbReference>